<gene>
    <name evidence="1" type="ORF">AsAng_0026870</name>
</gene>
<evidence type="ECO:0000313" key="2">
    <source>
        <dbReference type="Proteomes" id="UP001060919"/>
    </source>
</evidence>
<accession>A0A915YF44</accession>
<dbReference type="AlphaFoldDB" id="A0A915YF44"/>
<dbReference type="Proteomes" id="UP001060919">
    <property type="component" value="Chromosome"/>
</dbReference>
<sequence>MVFNGVMTQIKPVLKAINESIFYPNRICPIIYSSSKEQLFC</sequence>
<proteinExistence type="predicted"/>
<evidence type="ECO:0000313" key="1">
    <source>
        <dbReference type="EMBL" id="BDS11972.1"/>
    </source>
</evidence>
<keyword evidence="2" id="KW-1185">Reference proteome</keyword>
<dbReference type="EMBL" id="AP026867">
    <property type="protein sequence ID" value="BDS11972.1"/>
    <property type="molecule type" value="Genomic_DNA"/>
</dbReference>
<dbReference type="KEGG" id="aup:AsAng_0026870"/>
<organism evidence="1 2">
    <name type="scientific">Aureispira anguillae</name>
    <dbReference type="NCBI Taxonomy" id="2864201"/>
    <lineage>
        <taxon>Bacteria</taxon>
        <taxon>Pseudomonadati</taxon>
        <taxon>Bacteroidota</taxon>
        <taxon>Saprospiria</taxon>
        <taxon>Saprospirales</taxon>
        <taxon>Saprospiraceae</taxon>
        <taxon>Aureispira</taxon>
    </lineage>
</organism>
<name>A0A915YF44_9BACT</name>
<reference evidence="1" key="1">
    <citation type="submission" date="2022-09" db="EMBL/GenBank/DDBJ databases">
        <title>Aureispira anguillicida sp. nov., isolated from Leptocephalus of Japanese eel Anguilla japonica.</title>
        <authorList>
            <person name="Yuasa K."/>
            <person name="Mekata T."/>
            <person name="Ikunari K."/>
        </authorList>
    </citation>
    <scope>NUCLEOTIDE SEQUENCE</scope>
    <source>
        <strain evidence="1">EL160426</strain>
    </source>
</reference>
<protein>
    <submittedName>
        <fullName evidence="1">Uncharacterized protein</fullName>
    </submittedName>
</protein>